<evidence type="ECO:0008006" key="4">
    <source>
        <dbReference type="Google" id="ProtNLM"/>
    </source>
</evidence>
<dbReference type="Pfam" id="PF11829">
    <property type="entry name" value="DUF3349"/>
    <property type="match status" value="1"/>
</dbReference>
<feature type="compositionally biased region" description="Acidic residues" evidence="1">
    <location>
        <begin position="90"/>
        <end position="103"/>
    </location>
</feature>
<dbReference type="InterPro" id="IPR021784">
    <property type="entry name" value="DUF3349"/>
</dbReference>
<dbReference type="Proteomes" id="UP000004367">
    <property type="component" value="Unassembled WGS sequence"/>
</dbReference>
<evidence type="ECO:0000313" key="3">
    <source>
        <dbReference type="Proteomes" id="UP000004367"/>
    </source>
</evidence>
<dbReference type="RefSeq" id="WP_009482249.1">
    <property type="nucleotide sequence ID" value="NZ_BAFE01000051.1"/>
</dbReference>
<name>H5URJ3_9MICO</name>
<dbReference type="EMBL" id="BAFE01000051">
    <property type="protein sequence ID" value="GAB48351.1"/>
    <property type="molecule type" value="Genomic_DNA"/>
</dbReference>
<dbReference type="Gene3D" id="1.10.150.430">
    <property type="entry name" value="DUF3349, helical bundle"/>
    <property type="match status" value="1"/>
</dbReference>
<dbReference type="AlphaFoldDB" id="H5URJ3"/>
<dbReference type="OrthoDB" id="4350726at2"/>
<keyword evidence="3" id="KW-1185">Reference proteome</keyword>
<gene>
    <name evidence="2" type="ORF">MOPEL_071_00670</name>
</gene>
<evidence type="ECO:0000256" key="1">
    <source>
        <dbReference type="SAM" id="MobiDB-lite"/>
    </source>
</evidence>
<proteinExistence type="predicted"/>
<protein>
    <recommendedName>
        <fullName evidence="4">DUF3349 domain-containing protein</fullName>
    </recommendedName>
</protein>
<dbReference type="eggNOG" id="ENOG5033260">
    <property type="taxonomic scope" value="Bacteria"/>
</dbReference>
<dbReference type="InterPro" id="IPR044918">
    <property type="entry name" value="DUF3349_helical"/>
</dbReference>
<reference evidence="2 3" key="1">
    <citation type="submission" date="2012-02" db="EMBL/GenBank/DDBJ databases">
        <title>Whole genome shotgun sequence of Mobilicoccus pelagius NBRC 104925.</title>
        <authorList>
            <person name="Yoshida Y."/>
            <person name="Hosoyama A."/>
            <person name="Tsuchikane K."/>
            <person name="Katsumata H."/>
            <person name="Yamazaki S."/>
            <person name="Fujita N."/>
        </authorList>
    </citation>
    <scope>NUCLEOTIDE SEQUENCE [LARGE SCALE GENOMIC DNA]</scope>
    <source>
        <strain evidence="2 3">NBRC 104925</strain>
    </source>
</reference>
<dbReference type="STRING" id="1089455.MOPEL_071_00670"/>
<sequence>MGALDRFLDWLRAGYPAGVPEQDYVPLFALLRRRLTEEEIADLGKELVVKGMIPADRVDIGVGILSRTDEVPSPTEMHRVGEVLRGAGWDIEDLDGPTDDSVPDQERDV</sequence>
<evidence type="ECO:0000313" key="2">
    <source>
        <dbReference type="EMBL" id="GAB48351.1"/>
    </source>
</evidence>
<accession>H5URJ3</accession>
<feature type="region of interest" description="Disordered" evidence="1">
    <location>
        <begin position="88"/>
        <end position="109"/>
    </location>
</feature>
<organism evidence="2 3">
    <name type="scientific">Mobilicoccus pelagius NBRC 104925</name>
    <dbReference type="NCBI Taxonomy" id="1089455"/>
    <lineage>
        <taxon>Bacteria</taxon>
        <taxon>Bacillati</taxon>
        <taxon>Actinomycetota</taxon>
        <taxon>Actinomycetes</taxon>
        <taxon>Micrococcales</taxon>
        <taxon>Dermatophilaceae</taxon>
        <taxon>Mobilicoccus</taxon>
    </lineage>
</organism>
<comment type="caution">
    <text evidence="2">The sequence shown here is derived from an EMBL/GenBank/DDBJ whole genome shotgun (WGS) entry which is preliminary data.</text>
</comment>